<evidence type="ECO:0000256" key="2">
    <source>
        <dbReference type="SAM" id="MobiDB-lite"/>
    </source>
</evidence>
<dbReference type="Proteomes" id="UP000054383">
    <property type="component" value="Unassembled WGS sequence"/>
</dbReference>
<dbReference type="EMBL" id="CVMT01000006">
    <property type="protein sequence ID" value="CRG89863.1"/>
    <property type="molecule type" value="Genomic_DNA"/>
</dbReference>
<dbReference type="Pfam" id="PF22893">
    <property type="entry name" value="ULD_2"/>
    <property type="match status" value="1"/>
</dbReference>
<dbReference type="InterPro" id="IPR051412">
    <property type="entry name" value="Formin_Homology_Diaphanous_sf"/>
</dbReference>
<evidence type="ECO:0000313" key="4">
    <source>
        <dbReference type="EMBL" id="CRG89863.1"/>
    </source>
</evidence>
<accession>A0A0U1M2N4</accession>
<feature type="domain" description="Ubiquitin-like" evidence="3">
    <location>
        <begin position="472"/>
        <end position="554"/>
    </location>
</feature>
<dbReference type="PANTHER" id="PTHR45691:SF6">
    <property type="entry name" value="PROTEIN DIAPHANOUS"/>
    <property type="match status" value="1"/>
</dbReference>
<dbReference type="OMA" id="SHEYQDY"/>
<feature type="region of interest" description="Disordered" evidence="2">
    <location>
        <begin position="305"/>
        <end position="329"/>
    </location>
</feature>
<feature type="region of interest" description="Disordered" evidence="2">
    <location>
        <begin position="13"/>
        <end position="276"/>
    </location>
</feature>
<sequence>MLLNVPSALTQLGRLSITINQDSPEDSDRSSVSDEDDSSGVEVSPPSVTGSNGYQDYDEWAHLQYPDELRSSDSASRPRTSRLNRNAIPESRSRSGRRYSRRDIGREYPPQRSRRHRSPDESPESLDSGEEDLEPNYAPQPRDRRHWPSVPPYAQSSSSGPSYNAFQQGGMGHLQFGHSGPTHQHHPSDQLVRLGPMGRAGQYAHPPPYAYGSQYPPAPHGGMPPLFSPDQHPGHPAHLPHHHVPDSRNRSRGQSPPEPPLPHMMPPHANPHYGGAPFPPPDIIPYSPSGYFPYNQNYPGGVVGQPLFGPIPHKSESPSATSQSDTTKDEAIARLEKLILDERADREARDAAREAAMAKAAADKLAAEERAAAEKRIADEAAAKATAAANEEAEKRAAEEAVKAQKAAEEMAAAAAADAKKTAEEAAAAAAEEAKKAADEAAAAAAAAAAAEAKKAAEEAAAAAASKPPPEKKKPIKFKDAVGRKFNFPFHLCSTWQGMEELIRQAFLHVEVIGPHVAEGHYDLVGPSGDIILPQVWETVIEPDWTVTMHMWPIPEKPKEEPPPPPPEEPAPAAEEAKKKPDGAGPKKPRPANPGSFAKWMMGNNRPKPAGKPLKVEKKPEIVQHTGDSCVVM</sequence>
<evidence type="ECO:0000313" key="5">
    <source>
        <dbReference type="Proteomes" id="UP000054383"/>
    </source>
</evidence>
<feature type="compositionally biased region" description="Acidic residues" evidence="2">
    <location>
        <begin position="121"/>
        <end position="134"/>
    </location>
</feature>
<dbReference type="OrthoDB" id="3045089at2759"/>
<reference evidence="4 5" key="1">
    <citation type="submission" date="2015-04" db="EMBL/GenBank/DDBJ databases">
        <authorList>
            <person name="Syromyatnikov M.Y."/>
            <person name="Popov V.N."/>
        </authorList>
    </citation>
    <scope>NUCLEOTIDE SEQUENCE [LARGE SCALE GENOMIC DNA]</scope>
    <source>
        <strain evidence="4">WF-38-12</strain>
    </source>
</reference>
<feature type="compositionally biased region" description="Polar residues" evidence="2">
    <location>
        <begin position="154"/>
        <end position="167"/>
    </location>
</feature>
<gene>
    <name evidence="4" type="ORF">PISL3812_06902</name>
</gene>
<dbReference type="STRING" id="28573.A0A0U1M2N4"/>
<feature type="coiled-coil region" evidence="1">
    <location>
        <begin position="348"/>
        <end position="454"/>
    </location>
</feature>
<keyword evidence="5" id="KW-1185">Reference proteome</keyword>
<dbReference type="GO" id="GO:0005884">
    <property type="term" value="C:actin filament"/>
    <property type="evidence" value="ECO:0007669"/>
    <property type="project" value="TreeGrafter"/>
</dbReference>
<feature type="compositionally biased region" description="Pro residues" evidence="2">
    <location>
        <begin position="256"/>
        <end position="269"/>
    </location>
</feature>
<dbReference type="GO" id="GO:0030041">
    <property type="term" value="P:actin filament polymerization"/>
    <property type="evidence" value="ECO:0007669"/>
    <property type="project" value="TreeGrafter"/>
</dbReference>
<feature type="compositionally biased region" description="Basic and acidic residues" evidence="2">
    <location>
        <begin position="59"/>
        <end position="71"/>
    </location>
</feature>
<feature type="compositionally biased region" description="Polar residues" evidence="2">
    <location>
        <begin position="72"/>
        <end position="84"/>
    </location>
</feature>
<dbReference type="InterPro" id="IPR054464">
    <property type="entry name" value="ULD_fung"/>
</dbReference>
<protein>
    <recommendedName>
        <fullName evidence="3">Ubiquitin-like domain-containing protein</fullName>
    </recommendedName>
</protein>
<proteinExistence type="predicted"/>
<feature type="region of interest" description="Disordered" evidence="2">
    <location>
        <begin position="554"/>
        <end position="633"/>
    </location>
</feature>
<evidence type="ECO:0000259" key="3">
    <source>
        <dbReference type="Pfam" id="PF22893"/>
    </source>
</evidence>
<keyword evidence="1" id="KW-0175">Coiled coil</keyword>
<dbReference type="PANTHER" id="PTHR45691">
    <property type="entry name" value="PROTEIN DIAPHANOUS"/>
    <property type="match status" value="1"/>
</dbReference>
<dbReference type="AlphaFoldDB" id="A0A0U1M2N4"/>
<evidence type="ECO:0000256" key="1">
    <source>
        <dbReference type="SAM" id="Coils"/>
    </source>
</evidence>
<name>A0A0U1M2N4_TALIS</name>
<organism evidence="4 5">
    <name type="scientific">Talaromyces islandicus</name>
    <name type="common">Penicillium islandicum</name>
    <dbReference type="NCBI Taxonomy" id="28573"/>
    <lineage>
        <taxon>Eukaryota</taxon>
        <taxon>Fungi</taxon>
        <taxon>Dikarya</taxon>
        <taxon>Ascomycota</taxon>
        <taxon>Pezizomycotina</taxon>
        <taxon>Eurotiomycetes</taxon>
        <taxon>Eurotiomycetidae</taxon>
        <taxon>Eurotiales</taxon>
        <taxon>Trichocomaceae</taxon>
        <taxon>Talaromyces</taxon>
        <taxon>Talaromyces sect. Islandici</taxon>
    </lineage>
</organism>